<evidence type="ECO:0000313" key="4">
    <source>
        <dbReference type="Proteomes" id="UP000320653"/>
    </source>
</evidence>
<evidence type="ECO:0000313" key="3">
    <source>
        <dbReference type="EMBL" id="TWF47848.1"/>
    </source>
</evidence>
<dbReference type="Pfam" id="PF14742">
    <property type="entry name" value="GDE_N_bis"/>
    <property type="match status" value="1"/>
</dbReference>
<dbReference type="RefSeq" id="WP_145642147.1">
    <property type="nucleotide sequence ID" value="NZ_VIWP01000010.1"/>
</dbReference>
<dbReference type="OrthoDB" id="9759959at2"/>
<dbReference type="Pfam" id="PF22422">
    <property type="entry name" value="MGH1-like_GH"/>
    <property type="match status" value="1"/>
</dbReference>
<gene>
    <name evidence="3" type="ORF">FHW37_110145</name>
</gene>
<dbReference type="Proteomes" id="UP000320653">
    <property type="component" value="Unassembled WGS sequence"/>
</dbReference>
<dbReference type="InterPro" id="IPR054491">
    <property type="entry name" value="MGH1-like_GH"/>
</dbReference>
<reference evidence="3 4" key="1">
    <citation type="submission" date="2019-06" db="EMBL/GenBank/DDBJ databases">
        <title>Sorghum-associated microbial communities from plants grown in Nebraska, USA.</title>
        <authorList>
            <person name="Schachtman D."/>
        </authorList>
    </citation>
    <scope>NUCLEOTIDE SEQUENCE [LARGE SCALE GENOMIC DNA]</scope>
    <source>
        <strain evidence="3 4">1225</strain>
    </source>
</reference>
<feature type="domain" description="Mannosylglycerate hydrolase MGH1-like glycoside hydrolase" evidence="2">
    <location>
        <begin position="312"/>
        <end position="615"/>
    </location>
</feature>
<dbReference type="GO" id="GO:0005975">
    <property type="term" value="P:carbohydrate metabolic process"/>
    <property type="evidence" value="ECO:0007669"/>
    <property type="project" value="InterPro"/>
</dbReference>
<dbReference type="InterPro" id="IPR008928">
    <property type="entry name" value="6-hairpin_glycosidase_sf"/>
</dbReference>
<protein>
    <submittedName>
        <fullName evidence="3">Glycogen debranching enzyme</fullName>
    </submittedName>
</protein>
<name>A0A561QBV3_9HYPH</name>
<evidence type="ECO:0000259" key="1">
    <source>
        <dbReference type="Pfam" id="PF14742"/>
    </source>
</evidence>
<organism evidence="3 4">
    <name type="scientific">Neorhizobium alkalisoli</name>
    <dbReference type="NCBI Taxonomy" id="528178"/>
    <lineage>
        <taxon>Bacteria</taxon>
        <taxon>Pseudomonadati</taxon>
        <taxon>Pseudomonadota</taxon>
        <taxon>Alphaproteobacteria</taxon>
        <taxon>Hyphomicrobiales</taxon>
        <taxon>Rhizobiaceae</taxon>
        <taxon>Rhizobium/Agrobacterium group</taxon>
        <taxon>Neorhizobium</taxon>
    </lineage>
</organism>
<dbReference type="EMBL" id="VIWP01000010">
    <property type="protein sequence ID" value="TWF47848.1"/>
    <property type="molecule type" value="Genomic_DNA"/>
</dbReference>
<dbReference type="SUPFAM" id="SSF48208">
    <property type="entry name" value="Six-hairpin glycosidases"/>
    <property type="match status" value="1"/>
</dbReference>
<evidence type="ECO:0000259" key="2">
    <source>
        <dbReference type="Pfam" id="PF22422"/>
    </source>
</evidence>
<dbReference type="InterPro" id="IPR012341">
    <property type="entry name" value="6hp_glycosidase-like_sf"/>
</dbReference>
<keyword evidence="4" id="KW-1185">Reference proteome</keyword>
<proteinExistence type="predicted"/>
<sequence length="727" mass="81329">MTMDSEASKNLAEELDTARYDLVVETSLVGESLQNLKDGDSFVVLNSHGDIGSTNTAEGLFYRDTRFLSKLELRFQGRKLLLLNSSSYDDKAALSVDLTNPEIQDDLGTLPRETIFLQRTKFLFKGVFYERLSLRNFTTSDRKLTIDYRFGADFRDLFEVRGLNREKRGRETSRISAPDRVEFLYMGLDGVERQTSIAFAPVPKFLEANRATFELALRPGGKTSIFLTVACKEGEQARVLDFFRAYRASRRARRTQTRDIATVESSSELFNEVACRATSDVYMLITSTPFGSYPYAGVPWFSTIFGRDGILTAMFMLWMDPSIARGVLRTLTSMQASEVDPSSDAQPGKILHEMRRGEMANLGEVPFGRYYGSVDSTPLFVMLAGMYLDATGDLETVIELWPNICAALRWMDDYGDRDGDGYVEYQAESNGSLKNQGWKDSHDSIFHEDGTDAVGSIALCEVQGYVFAAKRFAAQMAARLGHHDMATELKEAAEKLRIRFEADFWDEDLGTYVMALDGMKRPCRVRSSNAGHALFSGIASLDHAKRVAATLLSRDGFSGWGIRTIAQGEARYNPMSYHNGSIWPHDNAAIAIGFAQYDLKEEAARVFEGLFDAAKGQEMRRLPELFCGFIRKPGRGPTPYPVACSPQAWAASATFGILGACLGLEQAHSENEIRFRKPTMPRFLDEIVLRNVQIGSSSADFRMHRYGNDVATNVLDRRGDAQIHIVK</sequence>
<dbReference type="Gene3D" id="1.50.10.10">
    <property type="match status" value="1"/>
</dbReference>
<comment type="caution">
    <text evidence="3">The sequence shown here is derived from an EMBL/GenBank/DDBJ whole genome shotgun (WGS) entry which is preliminary data.</text>
</comment>
<accession>A0A561QBV3</accession>
<feature type="domain" description="Putative glycogen debranching enzyme N-terminal" evidence="1">
    <location>
        <begin position="36"/>
        <end position="227"/>
    </location>
</feature>
<dbReference type="AlphaFoldDB" id="A0A561QBV3"/>
<dbReference type="InterPro" id="IPR032856">
    <property type="entry name" value="GDE_N_bis"/>
</dbReference>